<evidence type="ECO:0000313" key="2">
    <source>
        <dbReference type="EMBL" id="MPA32995.1"/>
    </source>
</evidence>
<proteinExistence type="predicted"/>
<sequence>MASSSSNINGGWIKFRNKRCNRCGRRATLRISESTENPQKLYYYCESDRCKRFIGFWEPETEDVNMQESQQQSPTHPHEFYFGDQQMQGQFNDLQREVRALQMRVQNLESYQGGMKLMMVLNMLFFGISMSLFVMAMLLFKSNRFWVMM</sequence>
<dbReference type="EMBL" id="GHES01002436">
    <property type="protein sequence ID" value="MPA32995.1"/>
    <property type="molecule type" value="Transcribed_RNA"/>
</dbReference>
<reference evidence="2" key="1">
    <citation type="submission" date="2019-08" db="EMBL/GenBank/DDBJ databases">
        <title>Reference gene set and small RNA set construction with multiple tissues from Davidia involucrata Baill.</title>
        <authorList>
            <person name="Yang H."/>
            <person name="Zhou C."/>
            <person name="Li G."/>
            <person name="Wang J."/>
            <person name="Gao P."/>
            <person name="Wang M."/>
            <person name="Wang R."/>
            <person name="Zhao Y."/>
        </authorList>
    </citation>
    <scope>NUCLEOTIDE SEQUENCE</scope>
    <source>
        <tissue evidence="2">Mixed with DoveR01_LX</tissue>
    </source>
</reference>
<evidence type="ECO:0008006" key="3">
    <source>
        <dbReference type="Google" id="ProtNLM"/>
    </source>
</evidence>
<organism evidence="2">
    <name type="scientific">Davidia involucrata</name>
    <name type="common">Dove tree</name>
    <dbReference type="NCBI Taxonomy" id="16924"/>
    <lineage>
        <taxon>Eukaryota</taxon>
        <taxon>Viridiplantae</taxon>
        <taxon>Streptophyta</taxon>
        <taxon>Embryophyta</taxon>
        <taxon>Tracheophyta</taxon>
        <taxon>Spermatophyta</taxon>
        <taxon>Magnoliopsida</taxon>
        <taxon>eudicotyledons</taxon>
        <taxon>Gunneridae</taxon>
        <taxon>Pentapetalae</taxon>
        <taxon>asterids</taxon>
        <taxon>Cornales</taxon>
        <taxon>Nyssaceae</taxon>
        <taxon>Davidia</taxon>
    </lineage>
</organism>
<evidence type="ECO:0000256" key="1">
    <source>
        <dbReference type="SAM" id="Phobius"/>
    </source>
</evidence>
<keyword evidence="1" id="KW-0812">Transmembrane</keyword>
<keyword evidence="1" id="KW-0472">Membrane</keyword>
<protein>
    <recommendedName>
        <fullName evidence="3">Zinc finger GRF-type domain-containing protein</fullName>
    </recommendedName>
</protein>
<name>A0A5B6YMZ9_DAVIN</name>
<feature type="transmembrane region" description="Helical" evidence="1">
    <location>
        <begin position="117"/>
        <end position="140"/>
    </location>
</feature>
<accession>A0A5B6YMZ9</accession>
<gene>
    <name evidence="2" type="ORF">Din_002436</name>
</gene>
<dbReference type="AlphaFoldDB" id="A0A5B6YMZ9"/>
<keyword evidence="1" id="KW-1133">Transmembrane helix</keyword>